<feature type="compositionally biased region" description="Basic and acidic residues" evidence="1">
    <location>
        <begin position="15"/>
        <end position="39"/>
    </location>
</feature>
<dbReference type="Pfam" id="PF26551">
    <property type="entry name" value="DUF8180"/>
    <property type="match status" value="1"/>
</dbReference>
<gene>
    <name evidence="3" type="ORF">FYJ60_00055</name>
</gene>
<sequence length="108" mass="12292">MHMIKDENGNPIPHGAEEHPHCHHHDHCDAQQHAGADGKKDETLALLTYMIQHNEHHAAEIDQMAADLEKKGMEDVARQMREGVTEFQKGNMLLNLALTLYKEHQKEA</sequence>
<evidence type="ECO:0000256" key="1">
    <source>
        <dbReference type="SAM" id="MobiDB-lite"/>
    </source>
</evidence>
<protein>
    <submittedName>
        <fullName evidence="3">Cobalt transporter</fullName>
    </submittedName>
</protein>
<reference evidence="3 4" key="1">
    <citation type="submission" date="2019-08" db="EMBL/GenBank/DDBJ databases">
        <title>In-depth cultivation of the pig gut microbiome towards novel bacterial diversity and tailored functional studies.</title>
        <authorList>
            <person name="Wylensek D."/>
            <person name="Hitch T.C.A."/>
            <person name="Clavel T."/>
        </authorList>
    </citation>
    <scope>NUCLEOTIDE SEQUENCE [LARGE SCALE GENOMIC DNA]</scope>
    <source>
        <strain evidence="3 4">Oil+RF-744-WCA-WT-13</strain>
    </source>
</reference>
<dbReference type="EMBL" id="VUMV01000001">
    <property type="protein sequence ID" value="MST80730.1"/>
    <property type="molecule type" value="Genomic_DNA"/>
</dbReference>
<comment type="caution">
    <text evidence="3">The sequence shown here is derived from an EMBL/GenBank/DDBJ whole genome shotgun (WGS) entry which is preliminary data.</text>
</comment>
<dbReference type="AlphaFoldDB" id="A0A7X2P5Q9"/>
<name>A0A7X2P5Q9_9FIRM</name>
<accession>A0A7X2P5Q9</accession>
<dbReference type="Proteomes" id="UP000466864">
    <property type="component" value="Unassembled WGS sequence"/>
</dbReference>
<dbReference type="RefSeq" id="WP_154456554.1">
    <property type="nucleotide sequence ID" value="NZ_VUMV01000001.1"/>
</dbReference>
<evidence type="ECO:0000259" key="2">
    <source>
        <dbReference type="Pfam" id="PF26551"/>
    </source>
</evidence>
<proteinExistence type="predicted"/>
<feature type="domain" description="DUF8180" evidence="2">
    <location>
        <begin position="45"/>
        <end position="99"/>
    </location>
</feature>
<feature type="region of interest" description="Disordered" evidence="1">
    <location>
        <begin position="1"/>
        <end position="39"/>
    </location>
</feature>
<evidence type="ECO:0000313" key="3">
    <source>
        <dbReference type="EMBL" id="MST80730.1"/>
    </source>
</evidence>
<keyword evidence="4" id="KW-1185">Reference proteome</keyword>
<dbReference type="InterPro" id="IPR058493">
    <property type="entry name" value="DUF8180"/>
</dbReference>
<organism evidence="3 4">
    <name type="scientific">Bilifractor porci</name>
    <dbReference type="NCBI Taxonomy" id="2606636"/>
    <lineage>
        <taxon>Bacteria</taxon>
        <taxon>Bacillati</taxon>
        <taxon>Bacillota</taxon>
        <taxon>Clostridia</taxon>
        <taxon>Lachnospirales</taxon>
        <taxon>Lachnospiraceae</taxon>
        <taxon>Bilifractor</taxon>
    </lineage>
</organism>
<evidence type="ECO:0000313" key="4">
    <source>
        <dbReference type="Proteomes" id="UP000466864"/>
    </source>
</evidence>